<reference evidence="1" key="2">
    <citation type="submission" date="2015-06" db="UniProtKB">
        <authorList>
            <consortium name="EnsemblProtists"/>
        </authorList>
    </citation>
    <scope>IDENTIFICATION</scope>
    <source>
        <strain evidence="1">Emoy2</strain>
    </source>
</reference>
<keyword evidence="2" id="KW-1185">Reference proteome</keyword>
<sequence>MLHSGGEFGGSCVHSICITTLWVQRNRVVHEHKAVTLERCVQEFKLQSLRQLLALAARERRQIHKEVDGVRLMQCMELLTLPPSRASSTAVSHVQPPGSLDTGVANLASDIPDVLYN</sequence>
<name>M4BZS2_HYAAE</name>
<evidence type="ECO:0008006" key="3">
    <source>
        <dbReference type="Google" id="ProtNLM"/>
    </source>
</evidence>
<dbReference type="EnsemblProtists" id="HpaT812096">
    <property type="protein sequence ID" value="HpaP812096"/>
    <property type="gene ID" value="HpaG812096"/>
</dbReference>
<dbReference type="InParanoid" id="M4BZS2"/>
<protein>
    <recommendedName>
        <fullName evidence="3">RxLR effector candidate protein</fullName>
    </recommendedName>
</protein>
<organism evidence="1 2">
    <name type="scientific">Hyaloperonospora arabidopsidis (strain Emoy2)</name>
    <name type="common">Downy mildew agent</name>
    <name type="synonym">Peronospora arabidopsidis</name>
    <dbReference type="NCBI Taxonomy" id="559515"/>
    <lineage>
        <taxon>Eukaryota</taxon>
        <taxon>Sar</taxon>
        <taxon>Stramenopiles</taxon>
        <taxon>Oomycota</taxon>
        <taxon>Peronosporomycetes</taxon>
        <taxon>Peronosporales</taxon>
        <taxon>Peronosporaceae</taxon>
        <taxon>Hyaloperonospora</taxon>
    </lineage>
</organism>
<dbReference type="Proteomes" id="UP000011713">
    <property type="component" value="Unassembled WGS sequence"/>
</dbReference>
<proteinExistence type="predicted"/>
<dbReference type="HOGENOM" id="CLU_2089461_0_0_1"/>
<dbReference type="AlphaFoldDB" id="M4BZS2"/>
<dbReference type="OMA" id="HSICITT"/>
<evidence type="ECO:0000313" key="1">
    <source>
        <dbReference type="EnsemblProtists" id="HpaP812096"/>
    </source>
</evidence>
<evidence type="ECO:0000313" key="2">
    <source>
        <dbReference type="Proteomes" id="UP000011713"/>
    </source>
</evidence>
<dbReference type="EMBL" id="JH598066">
    <property type="status" value="NOT_ANNOTATED_CDS"/>
    <property type="molecule type" value="Genomic_DNA"/>
</dbReference>
<dbReference type="VEuPathDB" id="FungiDB:HpaG812096"/>
<accession>M4BZS2</accession>
<reference evidence="2" key="1">
    <citation type="journal article" date="2010" name="Science">
        <title>Signatures of adaptation to obligate biotrophy in the Hyaloperonospora arabidopsidis genome.</title>
        <authorList>
            <person name="Baxter L."/>
            <person name="Tripathy S."/>
            <person name="Ishaque N."/>
            <person name="Boot N."/>
            <person name="Cabral A."/>
            <person name="Kemen E."/>
            <person name="Thines M."/>
            <person name="Ah-Fong A."/>
            <person name="Anderson R."/>
            <person name="Badejoko W."/>
            <person name="Bittner-Eddy P."/>
            <person name="Boore J.L."/>
            <person name="Chibucos M.C."/>
            <person name="Coates M."/>
            <person name="Dehal P."/>
            <person name="Delehaunty K."/>
            <person name="Dong S."/>
            <person name="Downton P."/>
            <person name="Dumas B."/>
            <person name="Fabro G."/>
            <person name="Fronick C."/>
            <person name="Fuerstenberg S.I."/>
            <person name="Fulton L."/>
            <person name="Gaulin E."/>
            <person name="Govers F."/>
            <person name="Hughes L."/>
            <person name="Humphray S."/>
            <person name="Jiang R.H."/>
            <person name="Judelson H."/>
            <person name="Kamoun S."/>
            <person name="Kyung K."/>
            <person name="Meijer H."/>
            <person name="Minx P."/>
            <person name="Morris P."/>
            <person name="Nelson J."/>
            <person name="Phuntumart V."/>
            <person name="Qutob D."/>
            <person name="Rehmany A."/>
            <person name="Rougon-Cardoso A."/>
            <person name="Ryden P."/>
            <person name="Torto-Alalibo T."/>
            <person name="Studholme D."/>
            <person name="Wang Y."/>
            <person name="Win J."/>
            <person name="Wood J."/>
            <person name="Clifton S.W."/>
            <person name="Rogers J."/>
            <person name="Van den Ackerveken G."/>
            <person name="Jones J.D."/>
            <person name="McDowell J.M."/>
            <person name="Beynon J."/>
            <person name="Tyler B.M."/>
        </authorList>
    </citation>
    <scope>NUCLEOTIDE SEQUENCE [LARGE SCALE GENOMIC DNA]</scope>
    <source>
        <strain evidence="2">Emoy2</strain>
    </source>
</reference>